<dbReference type="InterPro" id="IPR001223">
    <property type="entry name" value="Glyco_hydro18_cat"/>
</dbReference>
<dbReference type="CDD" id="cd02878">
    <property type="entry name" value="GH18_zymocin_alpha"/>
    <property type="match status" value="1"/>
</dbReference>
<evidence type="ECO:0000256" key="1">
    <source>
        <dbReference type="ARBA" id="ARBA00008682"/>
    </source>
</evidence>
<dbReference type="InterPro" id="IPR053214">
    <property type="entry name" value="LysM12-like"/>
</dbReference>
<dbReference type="PANTHER" id="PTHR47700:SF1">
    <property type="entry name" value="CHITINASE"/>
    <property type="match status" value="1"/>
</dbReference>
<evidence type="ECO:0000256" key="4">
    <source>
        <dbReference type="ARBA" id="ARBA00023026"/>
    </source>
</evidence>
<proteinExistence type="inferred from homology"/>
<reference evidence="9" key="1">
    <citation type="journal article" date="2021" name="Nat. Commun.">
        <title>Genetic determinants of endophytism in the Arabidopsis root mycobiome.</title>
        <authorList>
            <person name="Mesny F."/>
            <person name="Miyauchi S."/>
            <person name="Thiergart T."/>
            <person name="Pickel B."/>
            <person name="Atanasova L."/>
            <person name="Karlsson M."/>
            <person name="Huettel B."/>
            <person name="Barry K.W."/>
            <person name="Haridas S."/>
            <person name="Chen C."/>
            <person name="Bauer D."/>
            <person name="Andreopoulos W."/>
            <person name="Pangilinan J."/>
            <person name="LaButti K."/>
            <person name="Riley R."/>
            <person name="Lipzen A."/>
            <person name="Clum A."/>
            <person name="Drula E."/>
            <person name="Henrissat B."/>
            <person name="Kohler A."/>
            <person name="Grigoriev I.V."/>
            <person name="Martin F.M."/>
            <person name="Hacquard S."/>
        </authorList>
    </citation>
    <scope>NUCLEOTIDE SEQUENCE</scope>
    <source>
        <strain evidence="9">FSSC 5 MPI-SDFR-AT-0091</strain>
    </source>
</reference>
<dbReference type="Pfam" id="PF00704">
    <property type="entry name" value="Glyco_hydro_18"/>
    <property type="match status" value="1"/>
</dbReference>
<feature type="domain" description="GH18" evidence="8">
    <location>
        <begin position="350"/>
        <end position="698"/>
    </location>
</feature>
<dbReference type="PROSITE" id="PS51782">
    <property type="entry name" value="LYSM"/>
    <property type="match status" value="1"/>
</dbReference>
<dbReference type="Gene3D" id="3.20.20.80">
    <property type="entry name" value="Glycosidases"/>
    <property type="match status" value="1"/>
</dbReference>
<dbReference type="AlphaFoldDB" id="A0A9P9G901"/>
<protein>
    <recommendedName>
        <fullName evidence="2">chitinase</fullName>
        <ecNumber evidence="2">3.2.1.14</ecNumber>
    </recommendedName>
</protein>
<evidence type="ECO:0000259" key="8">
    <source>
        <dbReference type="PROSITE" id="PS51910"/>
    </source>
</evidence>
<keyword evidence="5" id="KW-0378">Hydrolase</keyword>
<accession>A0A9P9G901</accession>
<dbReference type="InterPro" id="IPR017853">
    <property type="entry name" value="GH"/>
</dbReference>
<dbReference type="Pfam" id="PF14856">
    <property type="entry name" value="Hce2"/>
    <property type="match status" value="1"/>
</dbReference>
<dbReference type="InterPro" id="IPR029226">
    <property type="entry name" value="Ecp2-like"/>
</dbReference>
<evidence type="ECO:0000256" key="5">
    <source>
        <dbReference type="ARBA" id="ARBA00023295"/>
    </source>
</evidence>
<dbReference type="PANTHER" id="PTHR47700">
    <property type="entry name" value="V CHITINASE, PUTATIVE (AFU_ORTHOLOGUE AFUA_6G13720)-RELATED"/>
    <property type="match status" value="1"/>
</dbReference>
<name>A0A9P9G901_FUSSL</name>
<sequence>MSVILASVYPDLKQLKHCQETMFYAFSLYNPVDNVSTGHRIHAYISFGPNFSQLPNSATMALSSAPVNASYEISRWDKGFGLATSRIRPITKQARRYLAHRHGAMDKPIIIFAQSSQATIGIYVSQGLQSQVIGSSALKIFKDNLADLNITAPTLAMQFCGPDLGSAHSFGLISTNITSQNSTKSSKLAITSNRHSRRHQHLHIRAECKAIQVNSGESCAKLASRCGISASDFTKYNPGSEFYAELVPKQHMCCSKGDLPNLRPPKNSNSSCHTYKGWARCKRLFYKTIMCLSECDPHFPDPISNAHQCGITKDFCTNTNTSAPKTAKENTKGYISNYSTKIIKGSGDGSVLVRYFQGYGMSRDYLYQDASQIDTSKYTHLHFAFGTLTKDFDVEVGDKPSQYQFQEFKRVEGIKKILSFGGWDFSNKPATYAIFREGVKPANRLTMATKIANFIIKNDLEGVDIDWEYPGAPDIPGIPPAEKDEGKKYLAFLAVLRNLLKGRSLSIAAPSSYWYLKQFPIKDIAKVLDYMEGCEFGNCLRSQVNLTETQYSLAMITKAGVPSNKVIVGVTSFGRSLKMAEAGCYGPECLYTGDRLNSDAKKGKCTDTAGYIADAEIGDILKDTSRVVKHFVDSTSNSDILIYDDTEWVSYMSSSTKKVRENLYKSWGMGGTTDWASWAIFKENISLGKNPKEDYTRTGNWTDYYCTDPLVRNTKEYSISERWRGLQADDAWKDIIRIYKDTDKGNKVIFSNSIAQTFNVGNGVDCRMIIGGGCNNKATCKNGMDAEDSGPAAEMIWDSFVYLHEMFMAFDWTLYKAATRISFSLDDFGNKFAPIPEEEDNTWLLVLIDLKLPYFAANAATHDNIKDTTMTLIGQSTTLAKDLLSSKKPKWTEEKQASFNSYMGQTSKFWSDANADTLYWLFNGIDEAIDMLWDVISDGKLVDGTLSNGQSTPDQKDDLQANIEKSFYGFTIPTLWRLSETYAFVLDLGYDCNKEYPVEDYLDEDTMDATSACYDGRRYYLVYPKGDAKECSCSYIHTHCERTCKNNKFSAPPGLDSLDGQAFGGITTADLIKGSVRTYNKNGKKNVATDWDPTGDDSTFQDLLEVDITTPGIVRLPVCSPERAFQSWDTTSKGSSPYYPCDIPPGKNECGDSTFENETSDKSSLVKDYESIIKNIEGDGGTKWTTQVVGKNQRKIAGAGTCAFGVEATMIDGNVNFAFGGQDLIDIINTAVEKYNKDGKIGATGDLHCSGNVKQQPVHWAIYHT</sequence>
<evidence type="ECO:0000313" key="9">
    <source>
        <dbReference type="EMBL" id="KAH7234197.1"/>
    </source>
</evidence>
<gene>
    <name evidence="9" type="ORF">B0J15DRAFT_517463</name>
</gene>
<dbReference type="EC" id="3.2.1.14" evidence="2"/>
<feature type="domain" description="LysM" evidence="7">
    <location>
        <begin position="209"/>
        <end position="254"/>
    </location>
</feature>
<evidence type="ECO:0000256" key="3">
    <source>
        <dbReference type="ARBA" id="ARBA00022669"/>
    </source>
</evidence>
<evidence type="ECO:0000256" key="6">
    <source>
        <dbReference type="ARBA" id="ARBA00044955"/>
    </source>
</evidence>
<organism evidence="9 10">
    <name type="scientific">Fusarium solani</name>
    <name type="common">Filamentous fungus</name>
    <dbReference type="NCBI Taxonomy" id="169388"/>
    <lineage>
        <taxon>Eukaryota</taxon>
        <taxon>Fungi</taxon>
        <taxon>Dikarya</taxon>
        <taxon>Ascomycota</taxon>
        <taxon>Pezizomycotina</taxon>
        <taxon>Sordariomycetes</taxon>
        <taxon>Hypocreomycetidae</taxon>
        <taxon>Hypocreales</taxon>
        <taxon>Nectriaceae</taxon>
        <taxon>Fusarium</taxon>
        <taxon>Fusarium solani species complex</taxon>
    </lineage>
</organism>
<dbReference type="Gene3D" id="3.10.50.10">
    <property type="match status" value="1"/>
</dbReference>
<dbReference type="InterPro" id="IPR029070">
    <property type="entry name" value="Chitinase_insertion_sf"/>
</dbReference>
<dbReference type="OrthoDB" id="73875at2759"/>
<evidence type="ECO:0000259" key="7">
    <source>
        <dbReference type="PROSITE" id="PS51782"/>
    </source>
</evidence>
<comment type="similarity">
    <text evidence="6">Belongs to the secreted LysM effector family.</text>
</comment>
<evidence type="ECO:0000313" key="10">
    <source>
        <dbReference type="Proteomes" id="UP000736672"/>
    </source>
</evidence>
<comment type="caution">
    <text evidence="9">The sequence shown here is derived from an EMBL/GenBank/DDBJ whole genome shotgun (WGS) entry which is preliminary data.</text>
</comment>
<dbReference type="PROSITE" id="PS51910">
    <property type="entry name" value="GH18_2"/>
    <property type="match status" value="1"/>
</dbReference>
<dbReference type="InterPro" id="IPR018392">
    <property type="entry name" value="LysM"/>
</dbReference>
<keyword evidence="5" id="KW-0326">Glycosidase</keyword>
<dbReference type="InterPro" id="IPR036779">
    <property type="entry name" value="LysM_dom_sf"/>
</dbReference>
<dbReference type="EMBL" id="JAGTJS010000027">
    <property type="protein sequence ID" value="KAH7234197.1"/>
    <property type="molecule type" value="Genomic_DNA"/>
</dbReference>
<dbReference type="InterPro" id="IPR011583">
    <property type="entry name" value="Chitinase_II/V-like_cat"/>
</dbReference>
<dbReference type="GO" id="GO:0005975">
    <property type="term" value="P:carbohydrate metabolic process"/>
    <property type="evidence" value="ECO:0007669"/>
    <property type="project" value="InterPro"/>
</dbReference>
<dbReference type="SUPFAM" id="SSF51445">
    <property type="entry name" value="(Trans)glycosidases"/>
    <property type="match status" value="1"/>
</dbReference>
<keyword evidence="4" id="KW-0843">Virulence</keyword>
<dbReference type="SMART" id="SM00636">
    <property type="entry name" value="Glyco_18"/>
    <property type="match status" value="1"/>
</dbReference>
<keyword evidence="3" id="KW-0147">Chitin-binding</keyword>
<keyword evidence="10" id="KW-1185">Reference proteome</keyword>
<dbReference type="GO" id="GO:0008061">
    <property type="term" value="F:chitin binding"/>
    <property type="evidence" value="ECO:0007669"/>
    <property type="project" value="UniProtKB-KW"/>
</dbReference>
<dbReference type="Proteomes" id="UP000736672">
    <property type="component" value="Unassembled WGS sequence"/>
</dbReference>
<dbReference type="GO" id="GO:0008843">
    <property type="term" value="F:endochitinase activity"/>
    <property type="evidence" value="ECO:0007669"/>
    <property type="project" value="UniProtKB-EC"/>
</dbReference>
<dbReference type="Gene3D" id="3.10.350.10">
    <property type="entry name" value="LysM domain"/>
    <property type="match status" value="1"/>
</dbReference>
<dbReference type="SUPFAM" id="SSF54556">
    <property type="entry name" value="Chitinase insertion domain"/>
    <property type="match status" value="1"/>
</dbReference>
<comment type="similarity">
    <text evidence="1">Belongs to the glycosyl hydrolase 18 family. Chitinase class V subfamily.</text>
</comment>
<evidence type="ECO:0000256" key="2">
    <source>
        <dbReference type="ARBA" id="ARBA00012729"/>
    </source>
</evidence>